<dbReference type="EMBL" id="CP011859">
    <property type="protein sequence ID" value="AQY21366.1"/>
    <property type="molecule type" value="Genomic_DNA"/>
</dbReference>
<dbReference type="PANTHER" id="PTHR12873:SF0">
    <property type="entry name" value="TWINKLE MTDNA HELICASE"/>
    <property type="match status" value="1"/>
</dbReference>
<dbReference type="InterPro" id="IPR027032">
    <property type="entry name" value="Twinkle-like"/>
</dbReference>
<dbReference type="InterPro" id="IPR034154">
    <property type="entry name" value="TOPRIM_DnaG/twinkle"/>
</dbReference>
<dbReference type="GO" id="GO:0005524">
    <property type="term" value="F:ATP binding"/>
    <property type="evidence" value="ECO:0007669"/>
    <property type="project" value="InterPro"/>
</dbReference>
<dbReference type="GO" id="GO:0006260">
    <property type="term" value="P:DNA replication"/>
    <property type="evidence" value="ECO:0007669"/>
    <property type="project" value="InterPro"/>
</dbReference>
<sequence length="504" mass="58316">MIGQEALNKMQVSTSKQWFPQVEKERNCIAFPYYRNGQLVNVKYRDGEKNFKMESGAELIWWNYDAILKHKEIIIVEGEIDALSFIQEGFENVISVPNGANAVNMPYLESSLDDLEKIEKFYIATDIDDKGLQLRDELVRRLGQERCVLCSFEQYKDANEYLTHKGYKSLENVLKNAKEIKVDDVFEAKDFFDEIEDLFKNGLKPGLKIDFAELDQSITWETKRLAVVTGAPGSGKSELVDDVLCRLNILYDWKTGYYSPENFPVKLHYAKLHEKLTGKRFGEKYSSADEFYTALEYIHDNFFWVAPPEDFTVDDILKKFEYLVKRKGIKACVIDPFNRIDKPNGQNKLDAIAEILIKLSNFAKKHDVLMILIAHPRKLEKDKGGFYPIATMYDIAGSADFWNMCDYGISVGRDQDAETKKFQSTGIISIQKVKFKHLGKTDIVPFKYNYNNGRYEGENTTIHEWDNSNWIRTKYLNLGDEILSNTKIEPSTAFSDDEYDDFPF</sequence>
<dbReference type="PANTHER" id="PTHR12873">
    <property type="entry name" value="T7-LIKE MITOCHONDRIAL DNA HELICASE"/>
    <property type="match status" value="1"/>
</dbReference>
<dbReference type="Pfam" id="PF13155">
    <property type="entry name" value="Toprim_2"/>
    <property type="match status" value="1"/>
</dbReference>
<name>A0A1S7DQI7_RIEAN</name>
<dbReference type="CDD" id="cd01029">
    <property type="entry name" value="TOPRIM_primases"/>
    <property type="match status" value="1"/>
</dbReference>
<dbReference type="GO" id="GO:0043139">
    <property type="term" value="F:5'-3' DNA helicase activity"/>
    <property type="evidence" value="ECO:0007669"/>
    <property type="project" value="InterPro"/>
</dbReference>
<protein>
    <recommendedName>
        <fullName evidence="1">SF4 helicase domain-containing protein</fullName>
    </recommendedName>
</protein>
<dbReference type="InterPro" id="IPR007694">
    <property type="entry name" value="DNA_helicase_DnaB-like_C"/>
</dbReference>
<evidence type="ECO:0000313" key="3">
    <source>
        <dbReference type="Proteomes" id="UP000189883"/>
    </source>
</evidence>
<evidence type="ECO:0000259" key="1">
    <source>
        <dbReference type="PROSITE" id="PS51199"/>
    </source>
</evidence>
<dbReference type="AlphaFoldDB" id="A0A1S7DQI7"/>
<feature type="domain" description="SF4 helicase" evidence="1">
    <location>
        <begin position="200"/>
        <end position="462"/>
    </location>
</feature>
<dbReference type="Proteomes" id="UP000189883">
    <property type="component" value="Chromosome"/>
</dbReference>
<dbReference type="InterPro" id="IPR006171">
    <property type="entry name" value="TOPRIM_dom"/>
</dbReference>
<dbReference type="GO" id="GO:0003697">
    <property type="term" value="F:single-stranded DNA binding"/>
    <property type="evidence" value="ECO:0007669"/>
    <property type="project" value="InterPro"/>
</dbReference>
<dbReference type="SMART" id="SM00493">
    <property type="entry name" value="TOPRIM"/>
    <property type="match status" value="1"/>
</dbReference>
<dbReference type="Gene3D" id="3.40.1360.10">
    <property type="match status" value="1"/>
</dbReference>
<dbReference type="SUPFAM" id="SSF52540">
    <property type="entry name" value="P-loop containing nucleoside triphosphate hydrolases"/>
    <property type="match status" value="1"/>
</dbReference>
<proteinExistence type="predicted"/>
<dbReference type="Gene3D" id="3.40.50.300">
    <property type="entry name" value="P-loop containing nucleotide triphosphate hydrolases"/>
    <property type="match status" value="1"/>
</dbReference>
<dbReference type="PROSITE" id="PS51199">
    <property type="entry name" value="SF4_HELICASE"/>
    <property type="match status" value="1"/>
</dbReference>
<accession>A0A1S7DQI7</accession>
<gene>
    <name evidence="2" type="ORF">AB406_0407</name>
</gene>
<dbReference type="Pfam" id="PF03796">
    <property type="entry name" value="DnaB_C"/>
    <property type="match status" value="1"/>
</dbReference>
<organism evidence="2 3">
    <name type="scientific">Riemerella anatipestifer</name>
    <name type="common">Moraxella anatipestifer</name>
    <dbReference type="NCBI Taxonomy" id="34085"/>
    <lineage>
        <taxon>Bacteria</taxon>
        <taxon>Pseudomonadati</taxon>
        <taxon>Bacteroidota</taxon>
        <taxon>Flavobacteriia</taxon>
        <taxon>Flavobacteriales</taxon>
        <taxon>Weeksellaceae</taxon>
        <taxon>Riemerella</taxon>
    </lineage>
</organism>
<dbReference type="InterPro" id="IPR027417">
    <property type="entry name" value="P-loop_NTPase"/>
</dbReference>
<dbReference type="SUPFAM" id="SSF56731">
    <property type="entry name" value="DNA primase core"/>
    <property type="match status" value="1"/>
</dbReference>
<evidence type="ECO:0000313" key="2">
    <source>
        <dbReference type="EMBL" id="AQY21366.1"/>
    </source>
</evidence>
<reference evidence="2 3" key="1">
    <citation type="submission" date="2015-06" db="EMBL/GenBank/DDBJ databases">
        <title>R. anatipestifer strain HXb2 is the most virulent strain so far, and the genome sequence would help us uncover the pathogenesis.</title>
        <authorList>
            <person name="Hu Q."/>
            <person name="Qi J."/>
            <person name="Bo H."/>
            <person name="Liu G."/>
            <person name="Tao M."/>
            <person name="Ding Y."/>
            <person name="Xue Y."/>
        </authorList>
    </citation>
    <scope>NUCLEOTIDE SEQUENCE [LARGE SCALE GENOMIC DNA]</scope>
    <source>
        <strain evidence="2 3">HXb2</strain>
    </source>
</reference>